<keyword evidence="4" id="KW-1185">Reference proteome</keyword>
<dbReference type="AlphaFoldDB" id="A0AAE0NYC7"/>
<reference evidence="3" key="1">
    <citation type="journal article" date="2023" name="Mol. Phylogenet. Evol.">
        <title>Genome-scale phylogeny and comparative genomics of the fungal order Sordariales.</title>
        <authorList>
            <person name="Hensen N."/>
            <person name="Bonometti L."/>
            <person name="Westerberg I."/>
            <person name="Brannstrom I.O."/>
            <person name="Guillou S."/>
            <person name="Cros-Aarteil S."/>
            <person name="Calhoun S."/>
            <person name="Haridas S."/>
            <person name="Kuo A."/>
            <person name="Mondo S."/>
            <person name="Pangilinan J."/>
            <person name="Riley R."/>
            <person name="LaButti K."/>
            <person name="Andreopoulos B."/>
            <person name="Lipzen A."/>
            <person name="Chen C."/>
            <person name="Yan M."/>
            <person name="Daum C."/>
            <person name="Ng V."/>
            <person name="Clum A."/>
            <person name="Steindorff A."/>
            <person name="Ohm R.A."/>
            <person name="Martin F."/>
            <person name="Silar P."/>
            <person name="Natvig D.O."/>
            <person name="Lalanne C."/>
            <person name="Gautier V."/>
            <person name="Ament-Velasquez S.L."/>
            <person name="Kruys A."/>
            <person name="Hutchinson M.I."/>
            <person name="Powell A.J."/>
            <person name="Barry K."/>
            <person name="Miller A.N."/>
            <person name="Grigoriev I.V."/>
            <person name="Debuchy R."/>
            <person name="Gladieux P."/>
            <person name="Hiltunen Thoren M."/>
            <person name="Johannesson H."/>
        </authorList>
    </citation>
    <scope>NUCLEOTIDE SEQUENCE</scope>
    <source>
        <strain evidence="3">CBS 232.78</strain>
    </source>
</reference>
<name>A0AAE0NYC7_9PEZI</name>
<sequence length="579" mass="64423">MAPQYSVPDEVRKLFQNAIIQNPLVREHLPTGALEASRHVSFEGSNNPFIPINWRFAESISTLKAYEATVLNVLLKKKYGVGPVDVKINTNHAQLFIMSPLLWALDPEGANLSAGKLMSPEGQGDLLKYFPEWDKYQTFSTYYRGAATNVYRTKDEKFFHLHGSMNPEPSLRFVGLPPDLPSADYESAITVVGQAVSQYTASDLQELARTYRQAGDICLTTEEYAASPHGQANAGAGLFEIQKSELDTSSPATWWPATPLTSAARPLAGLKVVDLTRIIAGPTISRGLAQLGASVMRITAPHLPDFSILHPDLNHGKWNACLDLREEADREKLRELIKDADIFLQGYRPGVLDKFGFGEADVLKMGRERGGDRGGIVYCAENCYGWNGPWYERSGWQQISDAVTGVSYEYGRALGNDEPVTPVFPNSDFCTGVIGITGVMTALIRRAEEGGSYSVKTALNYYNQWLIKNVGVYPKDVWEELRARQPEIFRHYHGMNHTLPRVMASLFANDAKSNDDGKLFKPEFFTEYHVKNLGKTMRIVAPVLEFPNGEVQPGFHVGTRTNGVDQPKWPDDLETEVVN</sequence>
<dbReference type="Pfam" id="PF02515">
    <property type="entry name" value="CoA_transf_3"/>
    <property type="match status" value="1"/>
</dbReference>
<protein>
    <submittedName>
        <fullName evidence="3">CoA-transferase family III domain-containing protein</fullName>
    </submittedName>
</protein>
<dbReference type="Proteomes" id="UP001285441">
    <property type="component" value="Unassembled WGS sequence"/>
</dbReference>
<evidence type="ECO:0000313" key="3">
    <source>
        <dbReference type="EMBL" id="KAK3389864.1"/>
    </source>
</evidence>
<comment type="similarity">
    <text evidence="1">Belongs to the CoA-transferase III family.</text>
</comment>
<dbReference type="EMBL" id="JAULSW010000002">
    <property type="protein sequence ID" value="KAK3389864.1"/>
    <property type="molecule type" value="Genomic_DNA"/>
</dbReference>
<evidence type="ECO:0000256" key="1">
    <source>
        <dbReference type="ARBA" id="ARBA00008383"/>
    </source>
</evidence>
<proteinExistence type="inferred from homology"/>
<comment type="caution">
    <text evidence="3">The sequence shown here is derived from an EMBL/GenBank/DDBJ whole genome shotgun (WGS) entry which is preliminary data.</text>
</comment>
<organism evidence="3 4">
    <name type="scientific">Podospora didyma</name>
    <dbReference type="NCBI Taxonomy" id="330526"/>
    <lineage>
        <taxon>Eukaryota</taxon>
        <taxon>Fungi</taxon>
        <taxon>Dikarya</taxon>
        <taxon>Ascomycota</taxon>
        <taxon>Pezizomycotina</taxon>
        <taxon>Sordariomycetes</taxon>
        <taxon>Sordariomycetidae</taxon>
        <taxon>Sordariales</taxon>
        <taxon>Podosporaceae</taxon>
        <taxon>Podospora</taxon>
    </lineage>
</organism>
<reference evidence="3" key="2">
    <citation type="submission" date="2023-06" db="EMBL/GenBank/DDBJ databases">
        <authorList>
            <consortium name="Lawrence Berkeley National Laboratory"/>
            <person name="Haridas S."/>
            <person name="Hensen N."/>
            <person name="Bonometti L."/>
            <person name="Westerberg I."/>
            <person name="Brannstrom I.O."/>
            <person name="Guillou S."/>
            <person name="Cros-Aarteil S."/>
            <person name="Calhoun S."/>
            <person name="Kuo A."/>
            <person name="Mondo S."/>
            <person name="Pangilinan J."/>
            <person name="Riley R."/>
            <person name="LaButti K."/>
            <person name="Andreopoulos B."/>
            <person name="Lipzen A."/>
            <person name="Chen C."/>
            <person name="Yanf M."/>
            <person name="Daum C."/>
            <person name="Ng V."/>
            <person name="Clum A."/>
            <person name="Steindorff A."/>
            <person name="Ohm R."/>
            <person name="Martin F."/>
            <person name="Silar P."/>
            <person name="Natvig D."/>
            <person name="Lalanne C."/>
            <person name="Gautier V."/>
            <person name="Ament-velasquez S.L."/>
            <person name="Kruys A."/>
            <person name="Hutchinson M.I."/>
            <person name="Powell A.J."/>
            <person name="Barry K."/>
            <person name="Miller A.N."/>
            <person name="Grigoriev I.V."/>
            <person name="Debuchy R."/>
            <person name="Gladieux P."/>
            <person name="Thoren M.H."/>
            <person name="Johannesson H."/>
        </authorList>
    </citation>
    <scope>NUCLEOTIDE SEQUENCE</scope>
    <source>
        <strain evidence="3">CBS 232.78</strain>
    </source>
</reference>
<dbReference type="InterPro" id="IPR052985">
    <property type="entry name" value="CoA-trans_III_biosynth/detox"/>
</dbReference>
<dbReference type="Gene3D" id="3.40.50.10540">
    <property type="entry name" value="Crotonobetainyl-coa:carnitine coa-transferase, domain 1"/>
    <property type="match status" value="1"/>
</dbReference>
<evidence type="ECO:0000313" key="4">
    <source>
        <dbReference type="Proteomes" id="UP001285441"/>
    </source>
</evidence>
<feature type="region of interest" description="Disordered" evidence="2">
    <location>
        <begin position="559"/>
        <end position="579"/>
    </location>
</feature>
<dbReference type="InterPro" id="IPR003673">
    <property type="entry name" value="CoA-Trfase_fam_III"/>
</dbReference>
<dbReference type="PANTHER" id="PTHR48229:SF2">
    <property type="entry name" value="CAIB_BAIF FAMILY PROTEIN"/>
    <property type="match status" value="1"/>
</dbReference>
<evidence type="ECO:0000256" key="2">
    <source>
        <dbReference type="SAM" id="MobiDB-lite"/>
    </source>
</evidence>
<accession>A0AAE0NYC7</accession>
<dbReference type="GO" id="GO:0003824">
    <property type="term" value="F:catalytic activity"/>
    <property type="evidence" value="ECO:0007669"/>
    <property type="project" value="InterPro"/>
</dbReference>
<dbReference type="PANTHER" id="PTHR48229">
    <property type="entry name" value="CAIB/BAIF FAMILY ENZYME (AFU_ORTHOLOGUE AFUA_1G05360)-RELATED"/>
    <property type="match status" value="1"/>
</dbReference>
<dbReference type="SUPFAM" id="SSF89796">
    <property type="entry name" value="CoA-transferase family III (CaiB/BaiF)"/>
    <property type="match status" value="2"/>
</dbReference>
<dbReference type="InterPro" id="IPR023606">
    <property type="entry name" value="CoA-Trfase_III_dom_1_sf"/>
</dbReference>
<gene>
    <name evidence="3" type="ORF">B0H63DRAFT_464452</name>
</gene>